<comment type="caution">
    <text evidence="1">The sequence shown here is derived from an EMBL/GenBank/DDBJ whole genome shotgun (WGS) entry which is preliminary data.</text>
</comment>
<evidence type="ECO:0000313" key="2">
    <source>
        <dbReference type="Proteomes" id="UP000592216"/>
    </source>
</evidence>
<protein>
    <submittedName>
        <fullName evidence="1">Uncharacterized protein</fullName>
    </submittedName>
</protein>
<gene>
    <name evidence="1" type="ORF">HJ536_13390</name>
</gene>
<proteinExistence type="predicted"/>
<organism evidence="1 2">
    <name type="scientific">Donghicola mangrovi</name>
    <dbReference type="NCBI Taxonomy" id="2729614"/>
    <lineage>
        <taxon>Bacteria</taxon>
        <taxon>Pseudomonadati</taxon>
        <taxon>Pseudomonadota</taxon>
        <taxon>Alphaproteobacteria</taxon>
        <taxon>Rhodobacterales</taxon>
        <taxon>Roseobacteraceae</taxon>
        <taxon>Donghicola</taxon>
    </lineage>
</organism>
<name>A0A850QD53_9RHOB</name>
<dbReference type="RefSeq" id="WP_177158095.1">
    <property type="nucleotide sequence ID" value="NZ_JABCJE010000006.1"/>
</dbReference>
<dbReference type="AlphaFoldDB" id="A0A850QD53"/>
<sequence>MKHSADCSKGGACFAILIPSKARIFILENQMLKNVFCAAIAASVLSSAAFADVRDDAKWAIDQAAGQLPSEVVNALSVGSGCMIDRADEYDVGLLVAGSAAGGAFVLLKAAKQVARGNARGCLRDQGAEWVIDTLDAYDPTTQVMNGVAGAVGGLFGQ</sequence>
<reference evidence="1 2" key="1">
    <citation type="submission" date="2020-04" db="EMBL/GenBank/DDBJ databases">
        <title>Donghicola sp., a member of the Rhodobacteraceae family isolated from mangrove forest in Thailand.</title>
        <authorList>
            <person name="Charoenyingcharoen P."/>
            <person name="Yukphan P."/>
        </authorList>
    </citation>
    <scope>NUCLEOTIDE SEQUENCE [LARGE SCALE GENOMIC DNA]</scope>
    <source>
        <strain evidence="1 2">B5-SW-15</strain>
    </source>
</reference>
<accession>A0A850QD53</accession>
<evidence type="ECO:0000313" key="1">
    <source>
        <dbReference type="EMBL" id="NVO24355.1"/>
    </source>
</evidence>
<dbReference type="EMBL" id="JABCJE010000006">
    <property type="protein sequence ID" value="NVO24355.1"/>
    <property type="molecule type" value="Genomic_DNA"/>
</dbReference>
<dbReference type="Proteomes" id="UP000592216">
    <property type="component" value="Unassembled WGS sequence"/>
</dbReference>